<proteinExistence type="inferred from homology"/>
<feature type="compositionally biased region" description="Acidic residues" evidence="2">
    <location>
        <begin position="708"/>
        <end position="728"/>
    </location>
</feature>
<evidence type="ECO:0000256" key="1">
    <source>
        <dbReference type="ARBA" id="ARBA00010098"/>
    </source>
</evidence>
<dbReference type="GO" id="GO:0005634">
    <property type="term" value="C:nucleus"/>
    <property type="evidence" value="ECO:0007669"/>
    <property type="project" value="TreeGrafter"/>
</dbReference>
<comment type="similarity">
    <text evidence="1">Belongs to the RRN3 family.</text>
</comment>
<dbReference type="GO" id="GO:0001042">
    <property type="term" value="F:RNA polymerase I core binding"/>
    <property type="evidence" value="ECO:0007669"/>
    <property type="project" value="TreeGrafter"/>
</dbReference>
<feature type="region of interest" description="Disordered" evidence="2">
    <location>
        <begin position="313"/>
        <end position="357"/>
    </location>
</feature>
<dbReference type="GO" id="GO:0001181">
    <property type="term" value="F:RNA polymerase I general transcription initiation factor activity"/>
    <property type="evidence" value="ECO:0007669"/>
    <property type="project" value="InterPro"/>
</dbReference>
<dbReference type="Proteomes" id="UP000294933">
    <property type="component" value="Unassembled WGS sequence"/>
</dbReference>
<feature type="compositionally biased region" description="Polar residues" evidence="2">
    <location>
        <begin position="1"/>
        <end position="12"/>
    </location>
</feature>
<dbReference type="GO" id="GO:0006361">
    <property type="term" value="P:transcription initiation at RNA polymerase I promoter"/>
    <property type="evidence" value="ECO:0007669"/>
    <property type="project" value="InterPro"/>
</dbReference>
<keyword evidence="3" id="KW-0396">Initiation factor</keyword>
<evidence type="ECO:0000313" key="3">
    <source>
        <dbReference type="EMBL" id="TDL29829.1"/>
    </source>
</evidence>
<dbReference type="AlphaFoldDB" id="A0A4R5XF87"/>
<feature type="region of interest" description="Disordered" evidence="2">
    <location>
        <begin position="708"/>
        <end position="770"/>
    </location>
</feature>
<feature type="region of interest" description="Disordered" evidence="2">
    <location>
        <begin position="1"/>
        <end position="20"/>
    </location>
</feature>
<dbReference type="InterPro" id="IPR007991">
    <property type="entry name" value="RNA_pol_I_trans_ini_fac_RRN3"/>
</dbReference>
<feature type="compositionally biased region" description="Low complexity" evidence="2">
    <location>
        <begin position="390"/>
        <end position="405"/>
    </location>
</feature>
<dbReference type="VEuPathDB" id="FungiDB:BD410DRAFT_893056"/>
<dbReference type="PANTHER" id="PTHR12790:SF0">
    <property type="entry name" value="RNA POLYMERASE I-SPECIFIC TRANSCRIPTION INITIATION FACTOR RRN3-RELATED"/>
    <property type="match status" value="1"/>
</dbReference>
<evidence type="ECO:0000313" key="4">
    <source>
        <dbReference type="Proteomes" id="UP000294933"/>
    </source>
</evidence>
<dbReference type="EMBL" id="ML170156">
    <property type="protein sequence ID" value="TDL29829.1"/>
    <property type="molecule type" value="Genomic_DNA"/>
</dbReference>
<dbReference type="STRING" id="50990.A0A4R5XF87"/>
<feature type="compositionally biased region" description="Acidic residues" evidence="2">
    <location>
        <begin position="318"/>
        <end position="334"/>
    </location>
</feature>
<protein>
    <submittedName>
        <fullName evidence="3">RNA polymerase I-specific transcription initiation factor RRN3</fullName>
    </submittedName>
</protein>
<feature type="region of interest" description="Disordered" evidence="2">
    <location>
        <begin position="388"/>
        <end position="412"/>
    </location>
</feature>
<gene>
    <name evidence="3" type="ORF">BD410DRAFT_893056</name>
</gene>
<dbReference type="PANTHER" id="PTHR12790">
    <property type="entry name" value="TRANSCRIPTION INITIATION FACTOR IA RRN3"/>
    <property type="match status" value="1"/>
</dbReference>
<keyword evidence="3" id="KW-0648">Protein biosynthesis</keyword>
<name>A0A4R5XF87_9AGAM</name>
<evidence type="ECO:0000256" key="2">
    <source>
        <dbReference type="SAM" id="MobiDB-lite"/>
    </source>
</evidence>
<dbReference type="Pfam" id="PF05327">
    <property type="entry name" value="RRN3"/>
    <property type="match status" value="1"/>
</dbReference>
<accession>A0A4R5XF87</accession>
<organism evidence="3 4">
    <name type="scientific">Rickenella mellea</name>
    <dbReference type="NCBI Taxonomy" id="50990"/>
    <lineage>
        <taxon>Eukaryota</taxon>
        <taxon>Fungi</taxon>
        <taxon>Dikarya</taxon>
        <taxon>Basidiomycota</taxon>
        <taxon>Agaricomycotina</taxon>
        <taxon>Agaricomycetes</taxon>
        <taxon>Hymenochaetales</taxon>
        <taxon>Rickenellaceae</taxon>
        <taxon>Rickenella</taxon>
    </lineage>
</organism>
<reference evidence="3 4" key="1">
    <citation type="submission" date="2018-06" db="EMBL/GenBank/DDBJ databases">
        <title>A transcriptomic atlas of mushroom development highlights an independent origin of complex multicellularity.</title>
        <authorList>
            <consortium name="DOE Joint Genome Institute"/>
            <person name="Krizsan K."/>
            <person name="Almasi E."/>
            <person name="Merenyi Z."/>
            <person name="Sahu N."/>
            <person name="Viragh M."/>
            <person name="Koszo T."/>
            <person name="Mondo S."/>
            <person name="Kiss B."/>
            <person name="Balint B."/>
            <person name="Kues U."/>
            <person name="Barry K."/>
            <person name="Hegedus J.C."/>
            <person name="Henrissat B."/>
            <person name="Johnson J."/>
            <person name="Lipzen A."/>
            <person name="Ohm R."/>
            <person name="Nagy I."/>
            <person name="Pangilinan J."/>
            <person name="Yan J."/>
            <person name="Xiong Y."/>
            <person name="Grigoriev I.V."/>
            <person name="Hibbett D.S."/>
            <person name="Nagy L.G."/>
        </authorList>
    </citation>
    <scope>NUCLEOTIDE SEQUENCE [LARGE SCALE GENOMIC DNA]</scope>
    <source>
        <strain evidence="3 4">SZMC22713</strain>
    </source>
</reference>
<dbReference type="GO" id="GO:0003743">
    <property type="term" value="F:translation initiation factor activity"/>
    <property type="evidence" value="ECO:0007669"/>
    <property type="project" value="UniProtKB-KW"/>
</dbReference>
<sequence>MDPHSRLSQFNQRGPKAGPNIVHNRQMEMRISRETLENFAKKAASAPSTRESTPFTSRPIATNSRVRKDEKYRKDMYLAFVNNALQQKKQGKGEPFEELVNQFNPKKLASDPITATTQLRLWISALSHIISQLDRPHAALVEAIVSLPWTTMDAAFAKPYISFLGMLVSARPEYAHRVLEKTIQGLTHQSGLQALNTGLPECSTNPLTRREVYERLHSLLQQLLSLIPTLPNTLQPILTRYFPHKRQSHVAQVTYIRNLLQISEYCPELSDGILALIVDRTIQIDVEIQVELEELEEAPEDGREMFPIDLFDNVVGQDGDESDSDSDLDPDDDGLGGLSDVSSDAGSDGEGGHADLPADVKRVQDMVAKLDSILTVVFDYFNRTHTAITPPLQSSSSPPDQPSSDVGPADAFRAPSPISVERASALRRARFNALLAIFDRTILRTFKSRYTQFLIFWYSSLDPEFADTFQGFLAQRALVDTATPTVTRAAAASYIASYVSRAQFVGLESARAVVSLLCRFLSNHLDVHDAVVGVESNQSQSAIQHAIFYAAAQALFLIFCFRWRDLIENDDNDEEELGASPSRRKWMPQLDVVQRVVSSPLNPLKVCSTNVVQQFARVAQHVGFVYVYSIIEANRRSDYLMASSVTSPSIPSDKTVQTQAHPGTRHSAATSSQMDADLTMFFPFDPYKLPKSSSYIQGVYREWSSVAIEDEDEDEDVDEDEEEGENYADESLGAPISSSYDMRDDTGGLGQSFGGMSISPIRPRQLTLAK</sequence>
<dbReference type="OrthoDB" id="26970at2759"/>
<keyword evidence="4" id="KW-1185">Reference proteome</keyword>
<feature type="region of interest" description="Disordered" evidence="2">
    <location>
        <begin position="644"/>
        <end position="672"/>
    </location>
</feature>